<accession>A0A0F4QTS3</accession>
<organism evidence="1 2">
    <name type="scientific">Pseudoalteromonas rubra</name>
    <dbReference type="NCBI Taxonomy" id="43658"/>
    <lineage>
        <taxon>Bacteria</taxon>
        <taxon>Pseudomonadati</taxon>
        <taxon>Pseudomonadota</taxon>
        <taxon>Gammaproteobacteria</taxon>
        <taxon>Alteromonadales</taxon>
        <taxon>Pseudoalteromonadaceae</taxon>
        <taxon>Pseudoalteromonas</taxon>
    </lineage>
</organism>
<dbReference type="OrthoDB" id="6986781at2"/>
<dbReference type="Gene3D" id="3.40.630.30">
    <property type="match status" value="1"/>
</dbReference>
<evidence type="ECO:0000313" key="2">
    <source>
        <dbReference type="Proteomes" id="UP000033452"/>
    </source>
</evidence>
<dbReference type="PATRIC" id="fig|43658.5.peg.1465"/>
<dbReference type="RefSeq" id="WP_046004249.1">
    <property type="nucleotide sequence ID" value="NZ_JXYA01000013.1"/>
</dbReference>
<gene>
    <name evidence="1" type="ORF">TW77_06945</name>
</gene>
<name>A0A0F4QTS3_9GAMM</name>
<dbReference type="AlphaFoldDB" id="A0A0F4QTS3"/>
<dbReference type="InterPro" id="IPR016181">
    <property type="entry name" value="Acyl_CoA_acyltransferase"/>
</dbReference>
<evidence type="ECO:0008006" key="3">
    <source>
        <dbReference type="Google" id="ProtNLM"/>
    </source>
</evidence>
<proteinExistence type="predicted"/>
<protein>
    <recommendedName>
        <fullName evidence="3">GNAT family N-acetyltransferase</fullName>
    </recommendedName>
</protein>
<evidence type="ECO:0000313" key="1">
    <source>
        <dbReference type="EMBL" id="KJZ10764.1"/>
    </source>
</evidence>
<dbReference type="SUPFAM" id="SSF55729">
    <property type="entry name" value="Acyl-CoA N-acyltransferases (Nat)"/>
    <property type="match status" value="1"/>
</dbReference>
<keyword evidence="2" id="KW-1185">Reference proteome</keyword>
<comment type="caution">
    <text evidence="1">The sequence shown here is derived from an EMBL/GenBank/DDBJ whole genome shotgun (WGS) entry which is preliminary data.</text>
</comment>
<reference evidence="1 2" key="1">
    <citation type="journal article" date="2015" name="BMC Genomics">
        <title>Genome mining reveals unlocked bioactive potential of marine Gram-negative bacteria.</title>
        <authorList>
            <person name="Machado H."/>
            <person name="Sonnenschein E.C."/>
            <person name="Melchiorsen J."/>
            <person name="Gram L."/>
        </authorList>
    </citation>
    <scope>NUCLEOTIDE SEQUENCE [LARGE SCALE GENOMIC DNA]</scope>
    <source>
        <strain evidence="1 2">S2471</strain>
    </source>
</reference>
<dbReference type="Proteomes" id="UP000033452">
    <property type="component" value="Unassembled WGS sequence"/>
</dbReference>
<sequence>MQGQALEVDLFFDELHAYLKARFHYKKAMGKVNALNHKTISIDRSRVSMYLRYKSGYYSENQLVIARLAFKEQRQGHGSDLLRFLCAVSGKYGIRSIALEQTNINSSAFASRLGFKEVVDKYWVISTEDLAAVLSKRPVMSA</sequence>
<dbReference type="EMBL" id="JXYA01000013">
    <property type="protein sequence ID" value="KJZ10764.1"/>
    <property type="molecule type" value="Genomic_DNA"/>
</dbReference>